<gene>
    <name evidence="1" type="ORF">C6P37_15625</name>
</gene>
<name>A0A3E0JX51_9BACI</name>
<reference evidence="1 2" key="1">
    <citation type="submission" date="2018-03" db="EMBL/GenBank/DDBJ databases">
        <authorList>
            <person name="Keele B.F."/>
        </authorList>
    </citation>
    <scope>NUCLEOTIDE SEQUENCE [LARGE SCALE GENOMIC DNA]</scope>
    <source>
        <strain evidence="1">ZCTH4_d</strain>
    </source>
</reference>
<proteinExistence type="predicted"/>
<organism evidence="1 2">
    <name type="scientific">Caldibacillus debilis</name>
    <dbReference type="NCBI Taxonomy" id="301148"/>
    <lineage>
        <taxon>Bacteria</taxon>
        <taxon>Bacillati</taxon>
        <taxon>Bacillota</taxon>
        <taxon>Bacilli</taxon>
        <taxon>Bacillales</taxon>
        <taxon>Bacillaceae</taxon>
        <taxon>Caldibacillus</taxon>
    </lineage>
</organism>
<protein>
    <submittedName>
        <fullName evidence="1">Uncharacterized protein</fullName>
    </submittedName>
</protein>
<comment type="caution">
    <text evidence="1">The sequence shown here is derived from an EMBL/GenBank/DDBJ whole genome shotgun (WGS) entry which is preliminary data.</text>
</comment>
<evidence type="ECO:0000313" key="1">
    <source>
        <dbReference type="EMBL" id="REJ24809.1"/>
    </source>
</evidence>
<evidence type="ECO:0000313" key="2">
    <source>
        <dbReference type="Proteomes" id="UP000257014"/>
    </source>
</evidence>
<dbReference type="EMBL" id="QEWE01000036">
    <property type="protein sequence ID" value="REJ24809.1"/>
    <property type="molecule type" value="Genomic_DNA"/>
</dbReference>
<dbReference type="Proteomes" id="UP000257014">
    <property type="component" value="Unassembled WGS sequence"/>
</dbReference>
<accession>A0A3E0JX51</accession>
<sequence length="71" mass="8401">MKWKKSRRTRTSGGRTVPLVRAEKGVFLLMFIKFSRTSIRKLCHNKIGFIDKDSHFRPHQFAGRLERESQP</sequence>
<dbReference type="AlphaFoldDB" id="A0A3E0JX51"/>